<feature type="compositionally biased region" description="Polar residues" evidence="1">
    <location>
        <begin position="41"/>
        <end position="50"/>
    </location>
</feature>
<evidence type="ECO:0000313" key="3">
    <source>
        <dbReference type="Proteomes" id="UP000314294"/>
    </source>
</evidence>
<proteinExistence type="predicted"/>
<sequence length="63" mass="6921">MCEAKTAERPPLPKPCFYSNVHLQTTPPSPPTHSCSGLHAETTNTPQKTVPSRGPRRANRNLL</sequence>
<name>A0A4Z2J431_9TELE</name>
<comment type="caution">
    <text evidence="2">The sequence shown here is derived from an EMBL/GenBank/DDBJ whole genome shotgun (WGS) entry which is preliminary data.</text>
</comment>
<feature type="region of interest" description="Disordered" evidence="1">
    <location>
        <begin position="1"/>
        <end position="63"/>
    </location>
</feature>
<keyword evidence="3" id="KW-1185">Reference proteome</keyword>
<accession>A0A4Z2J431</accession>
<dbReference type="Proteomes" id="UP000314294">
    <property type="component" value="Unassembled WGS sequence"/>
</dbReference>
<organism evidence="2 3">
    <name type="scientific">Liparis tanakae</name>
    <name type="common">Tanaka's snailfish</name>
    <dbReference type="NCBI Taxonomy" id="230148"/>
    <lineage>
        <taxon>Eukaryota</taxon>
        <taxon>Metazoa</taxon>
        <taxon>Chordata</taxon>
        <taxon>Craniata</taxon>
        <taxon>Vertebrata</taxon>
        <taxon>Euteleostomi</taxon>
        <taxon>Actinopterygii</taxon>
        <taxon>Neopterygii</taxon>
        <taxon>Teleostei</taxon>
        <taxon>Neoteleostei</taxon>
        <taxon>Acanthomorphata</taxon>
        <taxon>Eupercaria</taxon>
        <taxon>Perciformes</taxon>
        <taxon>Cottioidei</taxon>
        <taxon>Cottales</taxon>
        <taxon>Liparidae</taxon>
        <taxon>Liparis</taxon>
    </lineage>
</organism>
<protein>
    <submittedName>
        <fullName evidence="2">Uncharacterized protein</fullName>
    </submittedName>
</protein>
<gene>
    <name evidence="2" type="ORF">EYF80_005441</name>
</gene>
<dbReference type="EMBL" id="SRLO01000027">
    <property type="protein sequence ID" value="TNN84448.1"/>
    <property type="molecule type" value="Genomic_DNA"/>
</dbReference>
<feature type="compositionally biased region" description="Basic residues" evidence="1">
    <location>
        <begin position="54"/>
        <end position="63"/>
    </location>
</feature>
<evidence type="ECO:0000256" key="1">
    <source>
        <dbReference type="SAM" id="MobiDB-lite"/>
    </source>
</evidence>
<dbReference type="AlphaFoldDB" id="A0A4Z2J431"/>
<reference evidence="2 3" key="1">
    <citation type="submission" date="2019-03" db="EMBL/GenBank/DDBJ databases">
        <title>First draft genome of Liparis tanakae, snailfish: a comprehensive survey of snailfish specific genes.</title>
        <authorList>
            <person name="Kim W."/>
            <person name="Song I."/>
            <person name="Jeong J.-H."/>
            <person name="Kim D."/>
            <person name="Kim S."/>
            <person name="Ryu S."/>
            <person name="Song J.Y."/>
            <person name="Lee S.K."/>
        </authorList>
    </citation>
    <scope>NUCLEOTIDE SEQUENCE [LARGE SCALE GENOMIC DNA]</scope>
    <source>
        <tissue evidence="2">Muscle</tissue>
    </source>
</reference>
<evidence type="ECO:0000313" key="2">
    <source>
        <dbReference type="EMBL" id="TNN84448.1"/>
    </source>
</evidence>